<dbReference type="GO" id="GO:0004888">
    <property type="term" value="F:transmembrane signaling receptor activity"/>
    <property type="evidence" value="ECO:0007669"/>
    <property type="project" value="InterPro"/>
</dbReference>
<reference evidence="9" key="1">
    <citation type="journal article" date="2021" name="Genome Biol. Evol.">
        <title>A High-Quality Reference Genome for a Parasitic Bivalve with Doubly Uniparental Inheritance (Bivalvia: Unionida).</title>
        <authorList>
            <person name="Smith C.H."/>
        </authorList>
    </citation>
    <scope>NUCLEOTIDE SEQUENCE</scope>
    <source>
        <strain evidence="9">CHS0354</strain>
    </source>
</reference>
<dbReference type="InterPro" id="IPR006201">
    <property type="entry name" value="Neur_channel"/>
</dbReference>
<evidence type="ECO:0000313" key="10">
    <source>
        <dbReference type="Proteomes" id="UP001195483"/>
    </source>
</evidence>
<dbReference type="CDD" id="cd19051">
    <property type="entry name" value="LGIC_TM_cation"/>
    <property type="match status" value="1"/>
</dbReference>
<feature type="region of interest" description="Disordered" evidence="6">
    <location>
        <begin position="324"/>
        <end position="347"/>
    </location>
</feature>
<evidence type="ECO:0000313" key="9">
    <source>
        <dbReference type="EMBL" id="KAK3590732.1"/>
    </source>
</evidence>
<keyword evidence="5" id="KW-0732">Signal</keyword>
<dbReference type="InterPro" id="IPR018000">
    <property type="entry name" value="Neurotransmitter_ion_chnl_CS"/>
</dbReference>
<feature type="transmembrane region" description="Helical" evidence="5">
    <location>
        <begin position="44"/>
        <end position="65"/>
    </location>
</feature>
<feature type="domain" description="Neurotransmitter-gated ion-channel transmembrane" evidence="8">
    <location>
        <begin position="217"/>
        <end position="315"/>
    </location>
</feature>
<feature type="compositionally biased region" description="Polar residues" evidence="6">
    <location>
        <begin position="336"/>
        <end position="347"/>
    </location>
</feature>
<keyword evidence="4 5" id="KW-0472">Membrane</keyword>
<keyword evidence="2 5" id="KW-0812">Transmembrane</keyword>
<feature type="transmembrane region" description="Helical" evidence="5">
    <location>
        <begin position="212"/>
        <end position="235"/>
    </location>
</feature>
<keyword evidence="3 5" id="KW-1133">Transmembrane helix</keyword>
<keyword evidence="5" id="KW-0813">Transport</keyword>
<feature type="chain" id="PRO_5041778155" evidence="5">
    <location>
        <begin position="21"/>
        <end position="397"/>
    </location>
</feature>
<dbReference type="InterPro" id="IPR036734">
    <property type="entry name" value="Neur_chan_lig-bd_sf"/>
</dbReference>
<dbReference type="Pfam" id="PF02931">
    <property type="entry name" value="Neur_chan_LBD"/>
    <property type="match status" value="1"/>
</dbReference>
<accession>A0AAE0VVH6</accession>
<proteinExistence type="inferred from homology"/>
<evidence type="ECO:0000256" key="6">
    <source>
        <dbReference type="SAM" id="MobiDB-lite"/>
    </source>
</evidence>
<feature type="compositionally biased region" description="Basic and acidic residues" evidence="6">
    <location>
        <begin position="326"/>
        <end position="335"/>
    </location>
</feature>
<reference evidence="9" key="3">
    <citation type="submission" date="2023-05" db="EMBL/GenBank/DDBJ databases">
        <authorList>
            <person name="Smith C.H."/>
        </authorList>
    </citation>
    <scope>NUCLEOTIDE SEQUENCE</scope>
    <source>
        <strain evidence="9">CHS0354</strain>
        <tissue evidence="9">Mantle</tissue>
    </source>
</reference>
<dbReference type="AlphaFoldDB" id="A0AAE0VVH6"/>
<feature type="transmembrane region" description="Helical" evidence="5">
    <location>
        <begin position="373"/>
        <end position="395"/>
    </location>
</feature>
<name>A0AAE0VVH6_9BIVA</name>
<dbReference type="Gene3D" id="1.20.58.390">
    <property type="entry name" value="Neurotransmitter-gated ion-channel transmembrane domain"/>
    <property type="match status" value="1"/>
</dbReference>
<dbReference type="EMBL" id="JAEAOA010001849">
    <property type="protein sequence ID" value="KAK3590732.1"/>
    <property type="molecule type" value="Genomic_DNA"/>
</dbReference>
<feature type="signal peptide" evidence="5">
    <location>
        <begin position="1"/>
        <end position="20"/>
    </location>
</feature>
<evidence type="ECO:0000256" key="4">
    <source>
        <dbReference type="ARBA" id="ARBA00023136"/>
    </source>
</evidence>
<keyword evidence="10" id="KW-1185">Reference proteome</keyword>
<dbReference type="InterPro" id="IPR036719">
    <property type="entry name" value="Neuro-gated_channel_TM_sf"/>
</dbReference>
<feature type="transmembrane region" description="Helical" evidence="5">
    <location>
        <begin position="241"/>
        <end position="260"/>
    </location>
</feature>
<dbReference type="InterPro" id="IPR006202">
    <property type="entry name" value="Neur_chan_lig-bd"/>
</dbReference>
<keyword evidence="5" id="KW-0406">Ion transport</keyword>
<evidence type="ECO:0000256" key="1">
    <source>
        <dbReference type="ARBA" id="ARBA00004141"/>
    </source>
</evidence>
<dbReference type="CDD" id="cd18989">
    <property type="entry name" value="LGIC_ECD_cation"/>
    <property type="match status" value="1"/>
</dbReference>
<dbReference type="SUPFAM" id="SSF63712">
    <property type="entry name" value="Nicotinic receptor ligand binding domain-like"/>
    <property type="match status" value="1"/>
</dbReference>
<dbReference type="InterPro" id="IPR038050">
    <property type="entry name" value="Neuro_actylchol_rec"/>
</dbReference>
<evidence type="ECO:0000259" key="7">
    <source>
        <dbReference type="Pfam" id="PF02931"/>
    </source>
</evidence>
<protein>
    <submittedName>
        <fullName evidence="9">Uncharacterized protein</fullName>
    </submittedName>
</protein>
<evidence type="ECO:0000256" key="2">
    <source>
        <dbReference type="ARBA" id="ARBA00022692"/>
    </source>
</evidence>
<comment type="caution">
    <text evidence="9">The sequence shown here is derived from an EMBL/GenBank/DDBJ whole genome shotgun (WGS) entry which is preliminary data.</text>
</comment>
<dbReference type="GO" id="GO:0005230">
    <property type="term" value="F:extracellular ligand-gated monoatomic ion channel activity"/>
    <property type="evidence" value="ECO:0007669"/>
    <property type="project" value="InterPro"/>
</dbReference>
<evidence type="ECO:0000256" key="5">
    <source>
        <dbReference type="RuleBase" id="RU000687"/>
    </source>
</evidence>
<organism evidence="9 10">
    <name type="scientific">Potamilus streckersoni</name>
    <dbReference type="NCBI Taxonomy" id="2493646"/>
    <lineage>
        <taxon>Eukaryota</taxon>
        <taxon>Metazoa</taxon>
        <taxon>Spiralia</taxon>
        <taxon>Lophotrochozoa</taxon>
        <taxon>Mollusca</taxon>
        <taxon>Bivalvia</taxon>
        <taxon>Autobranchia</taxon>
        <taxon>Heteroconchia</taxon>
        <taxon>Palaeoheterodonta</taxon>
        <taxon>Unionida</taxon>
        <taxon>Unionoidea</taxon>
        <taxon>Unionidae</taxon>
        <taxon>Ambleminae</taxon>
        <taxon>Lampsilini</taxon>
        <taxon>Potamilus</taxon>
    </lineage>
</organism>
<evidence type="ECO:0000259" key="8">
    <source>
        <dbReference type="Pfam" id="PF02932"/>
    </source>
</evidence>
<dbReference type="GO" id="GO:0016020">
    <property type="term" value="C:membrane"/>
    <property type="evidence" value="ECO:0007669"/>
    <property type="project" value="UniProtKB-SubCell"/>
</dbReference>
<sequence>MDQRLLVIAILVNFNFFISAQKSAERLYSDLLQNYTKGIRPVGALLYINVVEETMAVSGYLTMYWRDERLQWNATEYNGHSSLLIDSSLLWTPRIVLINPAKQFIMFGMYCTEVRVFFDGSMVWSAGDLMETNCKINIRNYPFDIQTCDISIAPWGYLDSEVNQTTSFSTLFKHFPLGNDEWDLEKRTNVDWVSEGYKASNFTLHYKRKYQFVLINIISPIIVLNVINMVVFRIPPNSGERISFSVTVLLSYVVFLTTVMDNIPRTSSPVSLLSVYLIIRMILSACLTMETVFIVQVSGRSPSIPISDWIVYLVHMSRKIQPQRETQVKLPEKKSSNPSIESSDNVCSLNTDRSFKRSLKPTWKEVAVFLDRILFYVFLFVVLICDILIIAFIVISL</sequence>
<dbReference type="SUPFAM" id="SSF90112">
    <property type="entry name" value="Neurotransmitter-gated ion-channel transmembrane pore"/>
    <property type="match status" value="1"/>
</dbReference>
<comment type="subcellular location">
    <subcellularLocation>
        <location evidence="1">Membrane</location>
        <topology evidence="1">Multi-pass membrane protein</topology>
    </subcellularLocation>
</comment>
<comment type="similarity">
    <text evidence="5">Belongs to the ligand-gated ion channel (TC 1.A.9) family.</text>
</comment>
<dbReference type="InterPro" id="IPR006029">
    <property type="entry name" value="Neurotrans-gated_channel_TM"/>
</dbReference>
<evidence type="ECO:0000256" key="3">
    <source>
        <dbReference type="ARBA" id="ARBA00022989"/>
    </source>
</evidence>
<keyword evidence="5" id="KW-0407">Ion channel</keyword>
<dbReference type="Proteomes" id="UP001195483">
    <property type="component" value="Unassembled WGS sequence"/>
</dbReference>
<dbReference type="PRINTS" id="PR00252">
    <property type="entry name" value="NRIONCHANNEL"/>
</dbReference>
<gene>
    <name evidence="9" type="ORF">CHS0354_030967</name>
</gene>
<feature type="transmembrane region" description="Helical" evidence="5">
    <location>
        <begin position="272"/>
        <end position="295"/>
    </location>
</feature>
<dbReference type="Pfam" id="PF02932">
    <property type="entry name" value="Neur_chan_memb"/>
    <property type="match status" value="1"/>
</dbReference>
<dbReference type="Gene3D" id="2.70.170.10">
    <property type="entry name" value="Neurotransmitter-gated ion-channel ligand-binding domain"/>
    <property type="match status" value="1"/>
</dbReference>
<reference evidence="9" key="2">
    <citation type="journal article" date="2021" name="Genome Biol. Evol.">
        <title>Developing a high-quality reference genome for a parasitic bivalve with doubly uniparental inheritance (Bivalvia: Unionida).</title>
        <authorList>
            <person name="Smith C.H."/>
        </authorList>
    </citation>
    <scope>NUCLEOTIDE SEQUENCE</scope>
    <source>
        <strain evidence="9">CHS0354</strain>
        <tissue evidence="9">Mantle</tissue>
    </source>
</reference>
<dbReference type="PROSITE" id="PS00236">
    <property type="entry name" value="NEUROTR_ION_CHANNEL"/>
    <property type="match status" value="1"/>
</dbReference>
<dbReference type="PANTHER" id="PTHR18945">
    <property type="entry name" value="NEUROTRANSMITTER GATED ION CHANNEL"/>
    <property type="match status" value="1"/>
</dbReference>
<feature type="domain" description="Neurotransmitter-gated ion-channel ligand-binding" evidence="7">
    <location>
        <begin position="25"/>
        <end position="186"/>
    </location>
</feature>